<proteinExistence type="predicted"/>
<name>A0A151GJC0_DRECN</name>
<dbReference type="GeneID" id="63716762"/>
<evidence type="ECO:0000256" key="1">
    <source>
        <dbReference type="SAM" id="MobiDB-lite"/>
    </source>
</evidence>
<dbReference type="EMBL" id="LAYC01000002">
    <property type="protein sequence ID" value="KYK57112.1"/>
    <property type="molecule type" value="Genomic_DNA"/>
</dbReference>
<sequence length="78" mass="8438">MAEMPLSISHDWHVWGLGTSLASPSHGLDETPTTTQTAPRLGDEATGVARQKGHGLLVVGSYRCMTRQSLLVHKPTQM</sequence>
<dbReference type="RefSeq" id="XP_040656464.1">
    <property type="nucleotide sequence ID" value="XM_040801431.1"/>
</dbReference>
<comment type="caution">
    <text evidence="2">The sequence shown here is derived from an EMBL/GenBank/DDBJ whole genome shotgun (WGS) entry which is preliminary data.</text>
</comment>
<dbReference type="AlphaFoldDB" id="A0A151GJC0"/>
<evidence type="ECO:0000313" key="3">
    <source>
        <dbReference type="Proteomes" id="UP000076580"/>
    </source>
</evidence>
<protein>
    <submittedName>
        <fullName evidence="2">Uncharacterized protein</fullName>
    </submittedName>
</protein>
<keyword evidence="3" id="KW-1185">Reference proteome</keyword>
<evidence type="ECO:0000313" key="2">
    <source>
        <dbReference type="EMBL" id="KYK57112.1"/>
    </source>
</evidence>
<dbReference type="Proteomes" id="UP000076580">
    <property type="component" value="Chromosome 02"/>
</dbReference>
<dbReference type="InParanoid" id="A0A151GJC0"/>
<accession>A0A151GJC0</accession>
<organism evidence="2 3">
    <name type="scientific">Drechmeria coniospora</name>
    <name type="common">Nematophagous fungus</name>
    <name type="synonym">Meria coniospora</name>
    <dbReference type="NCBI Taxonomy" id="98403"/>
    <lineage>
        <taxon>Eukaryota</taxon>
        <taxon>Fungi</taxon>
        <taxon>Dikarya</taxon>
        <taxon>Ascomycota</taxon>
        <taxon>Pezizomycotina</taxon>
        <taxon>Sordariomycetes</taxon>
        <taxon>Hypocreomycetidae</taxon>
        <taxon>Hypocreales</taxon>
        <taxon>Ophiocordycipitaceae</taxon>
        <taxon>Drechmeria</taxon>
    </lineage>
</organism>
<reference evidence="2 3" key="1">
    <citation type="journal article" date="2016" name="Sci. Rep.">
        <title>Insights into Adaptations to a Near-Obligate Nematode Endoparasitic Lifestyle from the Finished Genome of Drechmeria coniospora.</title>
        <authorList>
            <person name="Zhang L."/>
            <person name="Zhou Z."/>
            <person name="Guo Q."/>
            <person name="Fokkens L."/>
            <person name="Miskei M."/>
            <person name="Pocsi I."/>
            <person name="Zhang W."/>
            <person name="Chen M."/>
            <person name="Wang L."/>
            <person name="Sun Y."/>
            <person name="Donzelli B.G."/>
            <person name="Gibson D.M."/>
            <person name="Nelson D.R."/>
            <person name="Luo J.G."/>
            <person name="Rep M."/>
            <person name="Liu H."/>
            <person name="Yang S."/>
            <person name="Wang J."/>
            <person name="Krasnoff S.B."/>
            <person name="Xu Y."/>
            <person name="Molnar I."/>
            <person name="Lin M."/>
        </authorList>
    </citation>
    <scope>NUCLEOTIDE SEQUENCE [LARGE SCALE GENOMIC DNA]</scope>
    <source>
        <strain evidence="2 3">ARSEF 6962</strain>
    </source>
</reference>
<gene>
    <name evidence="2" type="ORF">DCS_04119</name>
</gene>
<feature type="region of interest" description="Disordered" evidence="1">
    <location>
        <begin position="23"/>
        <end position="47"/>
    </location>
</feature>